<name>A8N868_COPC7</name>
<reference evidence="1 2" key="1">
    <citation type="journal article" date="2010" name="Proc. Natl. Acad. Sci. U.S.A.">
        <title>Insights into evolution of multicellular fungi from the assembled chromosomes of the mushroom Coprinopsis cinerea (Coprinus cinereus).</title>
        <authorList>
            <person name="Stajich J.E."/>
            <person name="Wilke S.K."/>
            <person name="Ahren D."/>
            <person name="Au C.H."/>
            <person name="Birren B.W."/>
            <person name="Borodovsky M."/>
            <person name="Burns C."/>
            <person name="Canback B."/>
            <person name="Casselton L.A."/>
            <person name="Cheng C.K."/>
            <person name="Deng J."/>
            <person name="Dietrich F.S."/>
            <person name="Fargo D.C."/>
            <person name="Farman M.L."/>
            <person name="Gathman A.C."/>
            <person name="Goldberg J."/>
            <person name="Guigo R."/>
            <person name="Hoegger P.J."/>
            <person name="Hooker J.B."/>
            <person name="Huggins A."/>
            <person name="James T.Y."/>
            <person name="Kamada T."/>
            <person name="Kilaru S."/>
            <person name="Kodira C."/>
            <person name="Kues U."/>
            <person name="Kupfer D."/>
            <person name="Kwan H.S."/>
            <person name="Lomsadze A."/>
            <person name="Li W."/>
            <person name="Lilly W.W."/>
            <person name="Ma L.J."/>
            <person name="Mackey A.J."/>
            <person name="Manning G."/>
            <person name="Martin F."/>
            <person name="Muraguchi H."/>
            <person name="Natvig D.O."/>
            <person name="Palmerini H."/>
            <person name="Ramesh M.A."/>
            <person name="Rehmeyer C.J."/>
            <person name="Roe B.A."/>
            <person name="Shenoy N."/>
            <person name="Stanke M."/>
            <person name="Ter-Hovhannisyan V."/>
            <person name="Tunlid A."/>
            <person name="Velagapudi R."/>
            <person name="Vision T.J."/>
            <person name="Zeng Q."/>
            <person name="Zolan M.E."/>
            <person name="Pukkila P.J."/>
        </authorList>
    </citation>
    <scope>NUCLEOTIDE SEQUENCE [LARGE SCALE GENOMIC DNA]</scope>
    <source>
        <strain evidence="2">Okayama-7 / 130 / ATCC MYA-4618 / FGSC 9003</strain>
    </source>
</reference>
<organism evidence="1 2">
    <name type="scientific">Coprinopsis cinerea (strain Okayama-7 / 130 / ATCC MYA-4618 / FGSC 9003)</name>
    <name type="common">Inky cap fungus</name>
    <name type="synonym">Hormographiella aspergillata</name>
    <dbReference type="NCBI Taxonomy" id="240176"/>
    <lineage>
        <taxon>Eukaryota</taxon>
        <taxon>Fungi</taxon>
        <taxon>Dikarya</taxon>
        <taxon>Basidiomycota</taxon>
        <taxon>Agaricomycotina</taxon>
        <taxon>Agaricomycetes</taxon>
        <taxon>Agaricomycetidae</taxon>
        <taxon>Agaricales</taxon>
        <taxon>Agaricineae</taxon>
        <taxon>Psathyrellaceae</taxon>
        <taxon>Coprinopsis</taxon>
    </lineage>
</organism>
<comment type="caution">
    <text evidence="1">The sequence shown here is derived from an EMBL/GenBank/DDBJ whole genome shotgun (WGS) entry which is preliminary data.</text>
</comment>
<dbReference type="AlphaFoldDB" id="A8N868"/>
<dbReference type="OMA" id="YDIMIGA"/>
<dbReference type="RefSeq" id="XP_001831024.2">
    <property type="nucleotide sequence ID" value="XM_001830972.2"/>
</dbReference>
<dbReference type="EMBL" id="AACS02000003">
    <property type="protein sequence ID" value="EAU90812.2"/>
    <property type="molecule type" value="Genomic_DNA"/>
</dbReference>
<dbReference type="HOGENOM" id="CLU_074865_0_0_1"/>
<dbReference type="OrthoDB" id="3144838at2759"/>
<evidence type="ECO:0000313" key="2">
    <source>
        <dbReference type="Proteomes" id="UP000001861"/>
    </source>
</evidence>
<dbReference type="VEuPathDB" id="FungiDB:CC1G_09289"/>
<dbReference type="KEGG" id="cci:CC1G_09289"/>
<accession>A8N868</accession>
<dbReference type="Proteomes" id="UP000001861">
    <property type="component" value="Unassembled WGS sequence"/>
</dbReference>
<dbReference type="InParanoid" id="A8N868"/>
<dbReference type="GeneID" id="6007479"/>
<protein>
    <submittedName>
        <fullName evidence="1">Uncharacterized protein</fullName>
    </submittedName>
</protein>
<keyword evidence="2" id="KW-1185">Reference proteome</keyword>
<sequence>MPGHKRQRGLEDKPIDISKLMRFTSSLEALKGELLGIDETEAEMTELMKHVNELQGILKPSKSTFQVGPRMVLDALLLSMGEITSIIDPAKDVAIIPEMKTGGAAFSKGGYQVVLGGSIDYGVVEYMIDEDDEAKGGLVGPVLPEHIFEVAYGFFFLVEAKRHHAVGELTASIPEAVTQAMLISKNANIDTVRFCLSDGSIFIFFVLQRCEDGYTYSQSTPRYLGLPEESHFDIQMGEITFLLLEWARPSHTLDVIRGLIAL</sequence>
<proteinExistence type="predicted"/>
<evidence type="ECO:0000313" key="1">
    <source>
        <dbReference type="EMBL" id="EAU90812.2"/>
    </source>
</evidence>
<gene>
    <name evidence="1" type="ORF">CC1G_09289</name>
</gene>